<dbReference type="InterPro" id="IPR050966">
    <property type="entry name" value="Glutamyl_endopeptidase"/>
</dbReference>
<dbReference type="Pfam" id="PF13365">
    <property type="entry name" value="Trypsin_2"/>
    <property type="match status" value="1"/>
</dbReference>
<dbReference type="PANTHER" id="PTHR15462">
    <property type="entry name" value="SERINE PROTEASE"/>
    <property type="match status" value="1"/>
</dbReference>
<name>A0ABV2BZ21_9GAMM</name>
<dbReference type="GO" id="GO:0008233">
    <property type="term" value="F:peptidase activity"/>
    <property type="evidence" value="ECO:0007669"/>
    <property type="project" value="UniProtKB-KW"/>
</dbReference>
<dbReference type="PRINTS" id="PR00722">
    <property type="entry name" value="CHYMOTRYPSIN"/>
</dbReference>
<dbReference type="InterPro" id="IPR009003">
    <property type="entry name" value="Peptidase_S1_PA"/>
</dbReference>
<dbReference type="PROSITE" id="PS51257">
    <property type="entry name" value="PROKAR_LIPOPROTEIN"/>
    <property type="match status" value="1"/>
</dbReference>
<dbReference type="SUPFAM" id="SSF50494">
    <property type="entry name" value="Trypsin-like serine proteases"/>
    <property type="match status" value="1"/>
</dbReference>
<gene>
    <name evidence="1" type="ORF">ABVT43_18730</name>
</gene>
<evidence type="ECO:0000313" key="2">
    <source>
        <dbReference type="Proteomes" id="UP001548189"/>
    </source>
</evidence>
<dbReference type="GO" id="GO:0006508">
    <property type="term" value="P:proteolysis"/>
    <property type="evidence" value="ECO:0007669"/>
    <property type="project" value="UniProtKB-KW"/>
</dbReference>
<dbReference type="PANTHER" id="PTHR15462:SF8">
    <property type="entry name" value="SERINE PROTEASE"/>
    <property type="match status" value="1"/>
</dbReference>
<keyword evidence="1" id="KW-0378">Hydrolase</keyword>
<protein>
    <submittedName>
        <fullName evidence="1">Serine protease</fullName>
    </submittedName>
</protein>
<organism evidence="1 2">
    <name type="scientific">Aliikangiella maris</name>
    <dbReference type="NCBI Taxonomy" id="3162458"/>
    <lineage>
        <taxon>Bacteria</taxon>
        <taxon>Pseudomonadati</taxon>
        <taxon>Pseudomonadota</taxon>
        <taxon>Gammaproteobacteria</taxon>
        <taxon>Oceanospirillales</taxon>
        <taxon>Pleioneaceae</taxon>
        <taxon>Aliikangiella</taxon>
    </lineage>
</organism>
<evidence type="ECO:0000313" key="1">
    <source>
        <dbReference type="EMBL" id="MET1257187.1"/>
    </source>
</evidence>
<keyword evidence="1" id="KW-0645">Protease</keyword>
<reference evidence="1 2" key="1">
    <citation type="submission" date="2024-06" db="EMBL/GenBank/DDBJ databases">
        <authorList>
            <person name="Li F."/>
        </authorList>
    </citation>
    <scope>NUCLEOTIDE SEQUENCE [LARGE SCALE GENOMIC DNA]</scope>
    <source>
        <strain evidence="1 2">GXAS 311</strain>
    </source>
</reference>
<accession>A0ABV2BZ21</accession>
<keyword evidence="2" id="KW-1185">Reference proteome</keyword>
<dbReference type="EMBL" id="JBEVCJ010000038">
    <property type="protein sequence ID" value="MET1257187.1"/>
    <property type="molecule type" value="Genomic_DNA"/>
</dbReference>
<comment type="caution">
    <text evidence="1">The sequence shown here is derived from an EMBL/GenBank/DDBJ whole genome shotgun (WGS) entry which is preliminary data.</text>
</comment>
<sequence length="239" mass="26378">MRKLILLLYCNAIAFLLLTSCTSVPIRIEEPQQMFTDAVPSNICYLRTVRSVRFLGFRLGFNSTGTLIEGQYLITAAHNLYDSWQTKLVSVQVSCMGSNGNVVTTVVGQSGIEKTRKVSHYNLDFSTDYAFLKLDVPVSVVDSVTFNGSVNISDIPTVEVAGYPGGQLKYGAGKIVQPIPNDSTFYYEIDTIKGMSGGPVWATFQNAEYLVGVHVSEGRARTVNKELINDFESWKASFQ</sequence>
<dbReference type="Gene3D" id="2.40.10.10">
    <property type="entry name" value="Trypsin-like serine proteases"/>
    <property type="match status" value="2"/>
</dbReference>
<dbReference type="Proteomes" id="UP001548189">
    <property type="component" value="Unassembled WGS sequence"/>
</dbReference>
<dbReference type="InterPro" id="IPR001314">
    <property type="entry name" value="Peptidase_S1A"/>
</dbReference>
<dbReference type="InterPro" id="IPR043504">
    <property type="entry name" value="Peptidase_S1_PA_chymotrypsin"/>
</dbReference>
<proteinExistence type="predicted"/>